<dbReference type="EMBL" id="JACVVK020000297">
    <property type="protein sequence ID" value="KAK7479706.1"/>
    <property type="molecule type" value="Genomic_DNA"/>
</dbReference>
<keyword evidence="3" id="KW-1185">Reference proteome</keyword>
<feature type="region of interest" description="Disordered" evidence="1">
    <location>
        <begin position="1"/>
        <end position="30"/>
    </location>
</feature>
<sequence length="135" mass="15141">MSNPPPSASKCLISKAQHRQVERAKSYPEVQRWNRRQSEAVTVRGKRHRSKEVKCKAMTLNLNTSPWGKLNGHTSAPTSLARSVRPSPFSVVYVHRKPCRLPPLAVHLEGLTACQPTRETPVQPRNRDVNSFAPA</sequence>
<reference evidence="2 3" key="1">
    <citation type="journal article" date="2023" name="Sci. Data">
        <title>Genome assembly of the Korean intertidal mud-creeper Batillaria attramentaria.</title>
        <authorList>
            <person name="Patra A.K."/>
            <person name="Ho P.T."/>
            <person name="Jun S."/>
            <person name="Lee S.J."/>
            <person name="Kim Y."/>
            <person name="Won Y.J."/>
        </authorList>
    </citation>
    <scope>NUCLEOTIDE SEQUENCE [LARGE SCALE GENOMIC DNA]</scope>
    <source>
        <strain evidence="2">Wonlab-2016</strain>
    </source>
</reference>
<dbReference type="Proteomes" id="UP001519460">
    <property type="component" value="Unassembled WGS sequence"/>
</dbReference>
<feature type="region of interest" description="Disordered" evidence="1">
    <location>
        <begin position="116"/>
        <end position="135"/>
    </location>
</feature>
<evidence type="ECO:0000313" key="2">
    <source>
        <dbReference type="EMBL" id="KAK7479706.1"/>
    </source>
</evidence>
<organism evidence="2 3">
    <name type="scientific">Batillaria attramentaria</name>
    <dbReference type="NCBI Taxonomy" id="370345"/>
    <lineage>
        <taxon>Eukaryota</taxon>
        <taxon>Metazoa</taxon>
        <taxon>Spiralia</taxon>
        <taxon>Lophotrochozoa</taxon>
        <taxon>Mollusca</taxon>
        <taxon>Gastropoda</taxon>
        <taxon>Caenogastropoda</taxon>
        <taxon>Sorbeoconcha</taxon>
        <taxon>Cerithioidea</taxon>
        <taxon>Batillariidae</taxon>
        <taxon>Batillaria</taxon>
    </lineage>
</organism>
<comment type="caution">
    <text evidence="2">The sequence shown here is derived from an EMBL/GenBank/DDBJ whole genome shotgun (WGS) entry which is preliminary data.</text>
</comment>
<evidence type="ECO:0000313" key="3">
    <source>
        <dbReference type="Proteomes" id="UP001519460"/>
    </source>
</evidence>
<name>A0ABD0JXF1_9CAEN</name>
<accession>A0ABD0JXF1</accession>
<dbReference type="AlphaFoldDB" id="A0ABD0JXF1"/>
<evidence type="ECO:0000256" key="1">
    <source>
        <dbReference type="SAM" id="MobiDB-lite"/>
    </source>
</evidence>
<proteinExistence type="predicted"/>
<protein>
    <submittedName>
        <fullName evidence="2">Uncharacterized protein</fullName>
    </submittedName>
</protein>
<gene>
    <name evidence="2" type="ORF">BaRGS_00029082</name>
</gene>